<feature type="compositionally biased region" description="Basic and acidic residues" evidence="1">
    <location>
        <begin position="25"/>
        <end position="61"/>
    </location>
</feature>
<keyword evidence="3" id="KW-1185">Reference proteome</keyword>
<reference evidence="3" key="1">
    <citation type="journal article" date="2019" name="Int. J. Syst. Evol. Microbiol.">
        <title>The Global Catalogue of Microorganisms (GCM) 10K type strain sequencing project: providing services to taxonomists for standard genome sequencing and annotation.</title>
        <authorList>
            <consortium name="The Broad Institute Genomics Platform"/>
            <consortium name="The Broad Institute Genome Sequencing Center for Infectious Disease"/>
            <person name="Wu L."/>
            <person name="Ma J."/>
        </authorList>
    </citation>
    <scope>NUCLEOTIDE SEQUENCE [LARGE SCALE GENOMIC DNA]</scope>
    <source>
        <strain evidence="3">CGMCC 4.7676</strain>
    </source>
</reference>
<gene>
    <name evidence="2" type="ORF">ACFOSH_31615</name>
</gene>
<dbReference type="EMBL" id="JBHRWK010000059">
    <property type="protein sequence ID" value="MFC3454008.1"/>
    <property type="molecule type" value="Genomic_DNA"/>
</dbReference>
<accession>A0ABV7P7C9</accession>
<proteinExistence type="predicted"/>
<name>A0ABV7P7C9_9PSEU</name>
<organism evidence="2 3">
    <name type="scientific">Amycolatopsis speibonae</name>
    <dbReference type="NCBI Taxonomy" id="1450224"/>
    <lineage>
        <taxon>Bacteria</taxon>
        <taxon>Bacillati</taxon>
        <taxon>Actinomycetota</taxon>
        <taxon>Actinomycetes</taxon>
        <taxon>Pseudonocardiales</taxon>
        <taxon>Pseudonocardiaceae</taxon>
        <taxon>Amycolatopsis</taxon>
    </lineage>
</organism>
<evidence type="ECO:0000256" key="1">
    <source>
        <dbReference type="SAM" id="MobiDB-lite"/>
    </source>
</evidence>
<dbReference type="Proteomes" id="UP001595645">
    <property type="component" value="Unassembled WGS sequence"/>
</dbReference>
<evidence type="ECO:0000313" key="2">
    <source>
        <dbReference type="EMBL" id="MFC3454008.1"/>
    </source>
</evidence>
<sequence>MSDDTNDKTIAALLRERAALQQQGKTDRIEQVDAELKARGHETPKDEKSADAAKSSEDPKRQAPQGRSANRQQTTEQKNS</sequence>
<dbReference type="RefSeq" id="WP_378243139.1">
    <property type="nucleotide sequence ID" value="NZ_JBHRWK010000059.1"/>
</dbReference>
<evidence type="ECO:0000313" key="3">
    <source>
        <dbReference type="Proteomes" id="UP001595645"/>
    </source>
</evidence>
<feature type="region of interest" description="Disordered" evidence="1">
    <location>
        <begin position="21"/>
        <end position="80"/>
    </location>
</feature>
<protein>
    <submittedName>
        <fullName evidence="2">Uncharacterized protein</fullName>
    </submittedName>
</protein>
<comment type="caution">
    <text evidence="2">The sequence shown here is derived from an EMBL/GenBank/DDBJ whole genome shotgun (WGS) entry which is preliminary data.</text>
</comment>
<feature type="compositionally biased region" description="Polar residues" evidence="1">
    <location>
        <begin position="65"/>
        <end position="80"/>
    </location>
</feature>